<dbReference type="PANTHER" id="PTHR10169:SF38">
    <property type="entry name" value="DNA TOPOISOMERASE 2"/>
    <property type="match status" value="1"/>
</dbReference>
<dbReference type="GO" id="GO:0000712">
    <property type="term" value="P:resolution of meiotic recombination intermediates"/>
    <property type="evidence" value="ECO:0007669"/>
    <property type="project" value="TreeGrafter"/>
</dbReference>
<accession>A0A7J0FC82</accession>
<dbReference type="SUPFAM" id="SSF56719">
    <property type="entry name" value="Type II DNA topoisomerase"/>
    <property type="match status" value="1"/>
</dbReference>
<dbReference type="GO" id="GO:0003918">
    <property type="term" value="F:DNA topoisomerase type II (double strand cut, ATP-hydrolyzing) activity"/>
    <property type="evidence" value="ECO:0007669"/>
    <property type="project" value="UniProtKB-EC"/>
</dbReference>
<keyword evidence="5" id="KW-0067">ATP-binding</keyword>
<feature type="region of interest" description="Disordered" evidence="9">
    <location>
        <begin position="252"/>
        <end position="280"/>
    </location>
</feature>
<evidence type="ECO:0000256" key="4">
    <source>
        <dbReference type="ARBA" id="ARBA00022741"/>
    </source>
</evidence>
<feature type="region of interest" description="Disordered" evidence="9">
    <location>
        <begin position="45"/>
        <end position="64"/>
    </location>
</feature>
<evidence type="ECO:0000256" key="2">
    <source>
        <dbReference type="ARBA" id="ARBA00001946"/>
    </source>
</evidence>
<sequence length="399" mass="43349">MLNGSGRKASKQNQVKTTMLRLIRKQLRNQLLFAVEIGSVPEALKHKGRAKTQNSASKKRPLADTNKDFGVLELNEQLAAQNSSQVQPAVFSQASNTAFSPMCVDIQTNKSSTGTAAEISNIVTETKDPESDCLTIQGPTGEEITYGDNMDVNEEFEHQIASAVEWAMKRVGNPGSNGMEIEPNTSARQRATANKPQQETPSKELSSNGVKPVKSTGVSPEGKVRKTSTSSFMSEAGVVDSLPSWADYKSKREQKKADAAKRQRITGIPKLEDANDAGSADSQKCTLSLTEGDLAKALANEVKVEEARMRMRSKVMNGSGRKASRDATKNPHQNQVKKDNNVETNSKPVTKSVTLAVEIGRGVKRARRAVPCHFSYVPVVLRVGPGRVYLLNCAESCLF</sequence>
<feature type="compositionally biased region" description="Polar residues" evidence="9">
    <location>
        <begin position="187"/>
        <end position="209"/>
    </location>
</feature>
<evidence type="ECO:0000256" key="7">
    <source>
        <dbReference type="ARBA" id="ARBA00023125"/>
    </source>
</evidence>
<reference evidence="10 11" key="1">
    <citation type="submission" date="2019-07" db="EMBL/GenBank/DDBJ databases">
        <title>De Novo Assembly of kiwifruit Actinidia rufa.</title>
        <authorList>
            <person name="Sugita-Konishi S."/>
            <person name="Sato K."/>
            <person name="Mori E."/>
            <person name="Abe Y."/>
            <person name="Kisaki G."/>
            <person name="Hamano K."/>
            <person name="Suezawa K."/>
            <person name="Otani M."/>
            <person name="Fukuda T."/>
            <person name="Manabe T."/>
            <person name="Gomi K."/>
            <person name="Tabuchi M."/>
            <person name="Akimitsu K."/>
            <person name="Kataoka I."/>
        </authorList>
    </citation>
    <scope>NUCLEOTIDE SEQUENCE [LARGE SCALE GENOMIC DNA]</scope>
    <source>
        <strain evidence="11">cv. Fuchu</strain>
    </source>
</reference>
<comment type="caution">
    <text evidence="10">The sequence shown here is derived from an EMBL/GenBank/DDBJ whole genome shotgun (WGS) entry which is preliminary data.</text>
</comment>
<comment type="catalytic activity">
    <reaction evidence="1">
        <text>ATP-dependent breakage, passage and rejoining of double-stranded DNA.</text>
        <dbReference type="EC" id="5.6.2.2"/>
    </reaction>
</comment>
<evidence type="ECO:0000256" key="6">
    <source>
        <dbReference type="ARBA" id="ARBA00023029"/>
    </source>
</evidence>
<keyword evidence="7" id="KW-0238">DNA-binding</keyword>
<dbReference type="GO" id="GO:0000819">
    <property type="term" value="P:sister chromatid segregation"/>
    <property type="evidence" value="ECO:0007669"/>
    <property type="project" value="TreeGrafter"/>
</dbReference>
<name>A0A7J0FC82_9ERIC</name>
<proteinExistence type="predicted"/>
<dbReference type="EC" id="5.6.2.2" evidence="3"/>
<evidence type="ECO:0000313" key="11">
    <source>
        <dbReference type="Proteomes" id="UP000585474"/>
    </source>
</evidence>
<feature type="compositionally biased region" description="Basic and acidic residues" evidence="9">
    <location>
        <begin position="252"/>
        <end position="261"/>
    </location>
</feature>
<dbReference type="GO" id="GO:0005634">
    <property type="term" value="C:nucleus"/>
    <property type="evidence" value="ECO:0007669"/>
    <property type="project" value="TreeGrafter"/>
</dbReference>
<dbReference type="Gene3D" id="3.40.50.670">
    <property type="match status" value="1"/>
</dbReference>
<comment type="cofactor">
    <cofactor evidence="2">
        <name>Mg(2+)</name>
        <dbReference type="ChEBI" id="CHEBI:18420"/>
    </cofactor>
</comment>
<protein>
    <recommendedName>
        <fullName evidence="3">DNA topoisomerase (ATP-hydrolyzing)</fullName>
        <ecNumber evidence="3">5.6.2.2</ecNumber>
    </recommendedName>
</protein>
<dbReference type="GO" id="GO:0006265">
    <property type="term" value="P:DNA topological change"/>
    <property type="evidence" value="ECO:0007669"/>
    <property type="project" value="InterPro"/>
</dbReference>
<feature type="region of interest" description="Disordered" evidence="9">
    <location>
        <begin position="314"/>
        <end position="348"/>
    </location>
</feature>
<organism evidence="10 11">
    <name type="scientific">Actinidia rufa</name>
    <dbReference type="NCBI Taxonomy" id="165716"/>
    <lineage>
        <taxon>Eukaryota</taxon>
        <taxon>Viridiplantae</taxon>
        <taxon>Streptophyta</taxon>
        <taxon>Embryophyta</taxon>
        <taxon>Tracheophyta</taxon>
        <taxon>Spermatophyta</taxon>
        <taxon>Magnoliopsida</taxon>
        <taxon>eudicotyledons</taxon>
        <taxon>Gunneridae</taxon>
        <taxon>Pentapetalae</taxon>
        <taxon>asterids</taxon>
        <taxon>Ericales</taxon>
        <taxon>Actinidiaceae</taxon>
        <taxon>Actinidia</taxon>
    </lineage>
</organism>
<keyword evidence="6" id="KW-0799">Topoisomerase</keyword>
<feature type="region of interest" description="Disordered" evidence="9">
    <location>
        <begin position="187"/>
        <end position="233"/>
    </location>
</feature>
<evidence type="ECO:0000256" key="9">
    <source>
        <dbReference type="SAM" id="MobiDB-lite"/>
    </source>
</evidence>
<dbReference type="OrthoDB" id="1731180at2759"/>
<keyword evidence="4" id="KW-0547">Nucleotide-binding</keyword>
<dbReference type="PANTHER" id="PTHR10169">
    <property type="entry name" value="DNA TOPOISOMERASE/GYRASE"/>
    <property type="match status" value="1"/>
</dbReference>
<dbReference type="GO" id="GO:0005524">
    <property type="term" value="F:ATP binding"/>
    <property type="evidence" value="ECO:0007669"/>
    <property type="project" value="UniProtKB-KW"/>
</dbReference>
<evidence type="ECO:0000313" key="10">
    <source>
        <dbReference type="EMBL" id="GFY96223.1"/>
    </source>
</evidence>
<keyword evidence="8 10" id="KW-0413">Isomerase</keyword>
<evidence type="ECO:0000256" key="5">
    <source>
        <dbReference type="ARBA" id="ARBA00022840"/>
    </source>
</evidence>
<dbReference type="InterPro" id="IPR050634">
    <property type="entry name" value="DNA_Topoisomerase_II"/>
</dbReference>
<dbReference type="InterPro" id="IPR013760">
    <property type="entry name" value="Topo_IIA-like_dom_sf"/>
</dbReference>
<dbReference type="GO" id="GO:0003677">
    <property type="term" value="F:DNA binding"/>
    <property type="evidence" value="ECO:0007669"/>
    <property type="project" value="UniProtKB-KW"/>
</dbReference>
<gene>
    <name evidence="10" type="ORF">Acr_11g0005290</name>
</gene>
<dbReference type="AlphaFoldDB" id="A0A7J0FC82"/>
<dbReference type="InterPro" id="IPR013759">
    <property type="entry name" value="Topo_IIA_B_C"/>
</dbReference>
<evidence type="ECO:0000256" key="3">
    <source>
        <dbReference type="ARBA" id="ARBA00012895"/>
    </source>
</evidence>
<dbReference type="Proteomes" id="UP000585474">
    <property type="component" value="Unassembled WGS sequence"/>
</dbReference>
<evidence type="ECO:0000256" key="1">
    <source>
        <dbReference type="ARBA" id="ARBA00000185"/>
    </source>
</evidence>
<dbReference type="EMBL" id="BJWL01000011">
    <property type="protein sequence ID" value="GFY96223.1"/>
    <property type="molecule type" value="Genomic_DNA"/>
</dbReference>
<evidence type="ECO:0000256" key="8">
    <source>
        <dbReference type="ARBA" id="ARBA00023235"/>
    </source>
</evidence>
<keyword evidence="11" id="KW-1185">Reference proteome</keyword>